<dbReference type="CDD" id="cd00207">
    <property type="entry name" value="fer2"/>
    <property type="match status" value="1"/>
</dbReference>
<dbReference type="Gene3D" id="3.10.20.30">
    <property type="match status" value="1"/>
</dbReference>
<dbReference type="PROSITE" id="PS51085">
    <property type="entry name" value="2FE2S_FER_2"/>
    <property type="match status" value="1"/>
</dbReference>
<dbReference type="InterPro" id="IPR036010">
    <property type="entry name" value="2Fe-2S_ferredoxin-like_sf"/>
</dbReference>
<dbReference type="EMBL" id="LR792683">
    <property type="protein sequence ID" value="CAB3394537.1"/>
    <property type="molecule type" value="Genomic_DNA"/>
</dbReference>
<accession>A0A6F9EDP9</accession>
<dbReference type="RefSeq" id="WP_170086029.1">
    <property type="nucleotide sequence ID" value="NZ_CP047971.1"/>
</dbReference>
<feature type="domain" description="2Fe-2S ferredoxin-type" evidence="1">
    <location>
        <begin position="5"/>
        <end position="101"/>
    </location>
</feature>
<dbReference type="Pfam" id="PF00111">
    <property type="entry name" value="Fer2"/>
    <property type="match status" value="1"/>
</dbReference>
<protein>
    <submittedName>
        <fullName evidence="2">Ferredoxin</fullName>
    </submittedName>
</protein>
<dbReference type="InterPro" id="IPR012675">
    <property type="entry name" value="Beta-grasp_dom_sf"/>
</dbReference>
<evidence type="ECO:0000259" key="1">
    <source>
        <dbReference type="PROSITE" id="PS51085"/>
    </source>
</evidence>
<dbReference type="Proteomes" id="UP000502196">
    <property type="component" value="Chromosome"/>
</dbReference>
<dbReference type="PROSITE" id="PS00197">
    <property type="entry name" value="2FE2S_FER_1"/>
    <property type="match status" value="1"/>
</dbReference>
<evidence type="ECO:0000313" key="3">
    <source>
        <dbReference type="Proteomes" id="UP000502196"/>
    </source>
</evidence>
<evidence type="ECO:0000313" key="2">
    <source>
        <dbReference type="EMBL" id="CAB3394537.1"/>
    </source>
</evidence>
<dbReference type="SUPFAM" id="SSF54292">
    <property type="entry name" value="2Fe-2S ferredoxin-like"/>
    <property type="match status" value="1"/>
</dbReference>
<dbReference type="AlphaFoldDB" id="A0A6F9EDP9"/>
<proteinExistence type="predicted"/>
<name>A0A6F9EDP9_9BACL</name>
<organism evidence="2 3">
    <name type="scientific">Kyrpidia spormannii</name>
    <dbReference type="NCBI Taxonomy" id="2055160"/>
    <lineage>
        <taxon>Bacteria</taxon>
        <taxon>Bacillati</taxon>
        <taxon>Bacillota</taxon>
        <taxon>Bacilli</taxon>
        <taxon>Bacillales</taxon>
        <taxon>Alicyclobacillaceae</taxon>
        <taxon>Kyrpidia</taxon>
    </lineage>
</organism>
<dbReference type="GO" id="GO:0051537">
    <property type="term" value="F:2 iron, 2 sulfur cluster binding"/>
    <property type="evidence" value="ECO:0007669"/>
    <property type="project" value="InterPro"/>
</dbReference>
<dbReference type="InterPro" id="IPR006058">
    <property type="entry name" value="2Fe2S_fd_BS"/>
</dbReference>
<gene>
    <name evidence="2" type="ORF">COOX1_2463</name>
</gene>
<dbReference type="InterPro" id="IPR001041">
    <property type="entry name" value="2Fe-2S_ferredoxin-type"/>
</dbReference>
<reference evidence="2 3" key="1">
    <citation type="submission" date="2020-04" db="EMBL/GenBank/DDBJ databases">
        <authorList>
            <person name="Hogendoorn C."/>
        </authorList>
    </citation>
    <scope>NUCLEOTIDE SEQUENCE [LARGE SCALE GENOMIC DNA]</scope>
    <source>
        <strain evidence="2">COOX1</strain>
    </source>
</reference>
<sequence length="127" mass="14316">MGTDCVIRIEPQEKEVTGKEGETVLEALMREFYGREGRTGFYGCRRGGCGACKMQVVSGEVNHDSTYSRAALTDEERTRGYILACRSRLQTNIVIRIPKRKSRLGRYRIFDLDQHESHQSVGGVDNG</sequence>